<sequence>MADETSTQASSSLPQGLEARIVTSEDKVAKKKRYYAERDASKIYLFDQHVRWRELMNELALKSDKELAAVLLDNYMSRKNQHFSEVETQTEGELGELPNIEEPQQVFTTTPRHIHSPAATSTRSLERAAHGFSTPKRRRLSIDNVPLPSPAMSRISNVSSILERTMTASESEDSDDSEDMEELNPLNSSLLQVDDLEKTSLESEVYDLDVEGQDDIGEDISEQVSSSTNNEDTEVEIIQPADIAKNEYCIVAATKLIRLLYRVHGEICKRPGCDELLEFQETYRGTCLVVTWKCHAGHFGGRWASQPTCAGLRAGNLLLAAAIALSGNSYTKIGFLFKVMNMTYISKMLYNQYQSLYIAPTVEEYWKEMKDEAWKEREGKEIILSSDWRNDSPGHCTQYLTYSFADMESKTILNLNIVEVREVEGRKSTNMERVGFERGLDELLTSTMKIEELVTDGHLGISAMMKNSVKYKDIVHQWDVWHGGKNLGKKVIAASKEKGNDELVPWVSSVRNHFWYCSRECGRNTEDFKHLWAGILHHVVNEHTWVLSDGKGEGKCGHGVLTEEERQKPWLTKNSSPQNSLRQIVLKKRFLNTFPYYTRFRHTGFLESFHNHLLMYCPKRHSYSFVGYKLRNLLAAIDFNKHRVRKPATNVLGEQSMRLHYSKRTKVWQPVNVLEPKEYAYIPELLINVFRKRVDVQGPVTQRLVRSADDPRNIAPNIASVPRPTLQEALQSQQSRF</sequence>
<keyword evidence="2" id="KW-1185">Reference proteome</keyword>
<comment type="caution">
    <text evidence="1">The sequence shown here is derived from an EMBL/GenBank/DDBJ whole genome shotgun (WGS) entry which is preliminary data.</text>
</comment>
<evidence type="ECO:0000313" key="1">
    <source>
        <dbReference type="EMBL" id="CAB3995380.1"/>
    </source>
</evidence>
<dbReference type="AlphaFoldDB" id="A0A7D9I1P1"/>
<organism evidence="1 2">
    <name type="scientific">Paramuricea clavata</name>
    <name type="common">Red gorgonian</name>
    <name type="synonym">Violescent sea-whip</name>
    <dbReference type="NCBI Taxonomy" id="317549"/>
    <lineage>
        <taxon>Eukaryota</taxon>
        <taxon>Metazoa</taxon>
        <taxon>Cnidaria</taxon>
        <taxon>Anthozoa</taxon>
        <taxon>Octocorallia</taxon>
        <taxon>Malacalcyonacea</taxon>
        <taxon>Plexauridae</taxon>
        <taxon>Paramuricea</taxon>
    </lineage>
</organism>
<reference evidence="1" key="1">
    <citation type="submission" date="2020-04" db="EMBL/GenBank/DDBJ databases">
        <authorList>
            <person name="Alioto T."/>
            <person name="Alioto T."/>
            <person name="Gomez Garrido J."/>
        </authorList>
    </citation>
    <scope>NUCLEOTIDE SEQUENCE</scope>
    <source>
        <strain evidence="1">A484AB</strain>
    </source>
</reference>
<proteinExistence type="predicted"/>
<protein>
    <submittedName>
        <fullName evidence="1">Uncharacterized protein</fullName>
    </submittedName>
</protein>
<name>A0A7D9I1P1_PARCT</name>
<dbReference type="PANTHER" id="PTHR31751">
    <property type="entry name" value="SI:CH211-108C17.2-RELATED-RELATED"/>
    <property type="match status" value="1"/>
</dbReference>
<dbReference type="PANTHER" id="PTHR31751:SF7">
    <property type="entry name" value="THAP-TYPE DOMAIN-CONTAINING PROTEIN"/>
    <property type="match status" value="1"/>
</dbReference>
<dbReference type="OrthoDB" id="10064735at2759"/>
<dbReference type="EMBL" id="CACRXK020002652">
    <property type="protein sequence ID" value="CAB3995380.1"/>
    <property type="molecule type" value="Genomic_DNA"/>
</dbReference>
<evidence type="ECO:0000313" key="2">
    <source>
        <dbReference type="Proteomes" id="UP001152795"/>
    </source>
</evidence>
<dbReference type="Proteomes" id="UP001152795">
    <property type="component" value="Unassembled WGS sequence"/>
</dbReference>
<gene>
    <name evidence="1" type="ORF">PACLA_8A034993</name>
</gene>
<accession>A0A7D9I1P1</accession>